<keyword evidence="2" id="KW-1185">Reference proteome</keyword>
<gene>
    <name evidence="1" type="ORF">GCM10008935_26080</name>
</gene>
<sequence>MKNIEDEIYSFEEFVKSIDKTKKINPFEKNYQVVITDVLEKLLVNTDIQVADVSANKNTEIHNGDNYIGESGPPDLLLVPQEYRHNNKHDEERNPKPIAAIEVKNPEERKNVSEFVAKLKNDPIQQLASHLTKNKKVIVTDCIKWCFFENNNSDKRVDFMLVESFNLKDDFGEWKVPTKKENEFVQEPLEIEKDYVGTECKEWNELQNYIRKWVLQN</sequence>
<accession>A0ABN1A6Y6</accession>
<proteinExistence type="predicted"/>
<dbReference type="EMBL" id="BAAACZ010000025">
    <property type="protein sequence ID" value="GAA0469019.1"/>
    <property type="molecule type" value="Genomic_DNA"/>
</dbReference>
<evidence type="ECO:0000313" key="2">
    <source>
        <dbReference type="Proteomes" id="UP001500740"/>
    </source>
</evidence>
<organism evidence="1 2">
    <name type="scientific">Alkalibacillus silvisoli</name>
    <dbReference type="NCBI Taxonomy" id="392823"/>
    <lineage>
        <taxon>Bacteria</taxon>
        <taxon>Bacillati</taxon>
        <taxon>Bacillota</taxon>
        <taxon>Bacilli</taxon>
        <taxon>Bacillales</taxon>
        <taxon>Bacillaceae</taxon>
        <taxon>Alkalibacillus</taxon>
    </lineage>
</organism>
<evidence type="ECO:0000313" key="1">
    <source>
        <dbReference type="EMBL" id="GAA0469019.1"/>
    </source>
</evidence>
<name>A0ABN1A6Y6_9BACI</name>
<dbReference type="Proteomes" id="UP001500740">
    <property type="component" value="Unassembled WGS sequence"/>
</dbReference>
<protein>
    <submittedName>
        <fullName evidence="1">Uncharacterized protein</fullName>
    </submittedName>
</protein>
<dbReference type="RefSeq" id="WP_343784249.1">
    <property type="nucleotide sequence ID" value="NZ_BAAACZ010000025.1"/>
</dbReference>
<reference evidence="2" key="1">
    <citation type="journal article" date="2019" name="Int. J. Syst. Evol. Microbiol.">
        <title>The Global Catalogue of Microorganisms (GCM) 10K type strain sequencing project: providing services to taxonomists for standard genome sequencing and annotation.</title>
        <authorList>
            <consortium name="The Broad Institute Genomics Platform"/>
            <consortium name="The Broad Institute Genome Sequencing Center for Infectious Disease"/>
            <person name="Wu L."/>
            <person name="Ma J."/>
        </authorList>
    </citation>
    <scope>NUCLEOTIDE SEQUENCE [LARGE SCALE GENOMIC DNA]</scope>
    <source>
        <strain evidence="2">JCM 14193</strain>
    </source>
</reference>
<comment type="caution">
    <text evidence="1">The sequence shown here is derived from an EMBL/GenBank/DDBJ whole genome shotgun (WGS) entry which is preliminary data.</text>
</comment>